<dbReference type="STRING" id="57664.SAMN05661003_102305"/>
<dbReference type="EMBL" id="FNAQ01000002">
    <property type="protein sequence ID" value="SDD97890.1"/>
    <property type="molecule type" value="Genomic_DNA"/>
</dbReference>
<gene>
    <name evidence="3" type="ORF">SAMN05661003_102305</name>
</gene>
<evidence type="ECO:0000259" key="2">
    <source>
        <dbReference type="Pfam" id="PF13372"/>
    </source>
</evidence>
<keyword evidence="4" id="KW-1185">Reference proteome</keyword>
<evidence type="ECO:0000313" key="4">
    <source>
        <dbReference type="Proteomes" id="UP000243205"/>
    </source>
</evidence>
<dbReference type="AlphaFoldDB" id="A0A1G6Z5K1"/>
<feature type="chain" id="PRO_5017438562" evidence="1">
    <location>
        <begin position="28"/>
        <end position="455"/>
    </location>
</feature>
<keyword evidence="1" id="KW-0732">Signal</keyword>
<dbReference type="Gene3D" id="2.40.160.100">
    <property type="match status" value="1"/>
</dbReference>
<dbReference type="Pfam" id="PF13372">
    <property type="entry name" value="Alginate_exp"/>
    <property type="match status" value="1"/>
</dbReference>
<name>A0A1G6Z5K1_9BACT</name>
<evidence type="ECO:0000256" key="1">
    <source>
        <dbReference type="SAM" id="SignalP"/>
    </source>
</evidence>
<sequence>MMMRNGFSRLASAVLALLLATAMPASAAPFEGYVDLRYRYEYQHHFNAKNYGEQPASGESCDGFWLQRLRLGGSWQPHQHLKLAVGLQDARVFDSDLDEEGFFYSKKNDHQNNAYRDEWELYETFVEIRELPTPAWSIRVGRQTLEYGDNRIFGPGSWGNSGRYQWDAVKLSYNRNAHFIDFIWGGYILHEPTQLSLRHRHAGYGGGVYGHWQLNEKTVLEPFFLIKYDRHEDYGSEQGQSKGDLQAYNLGARLAALEGIWFYDATLVQQWGDSGADRLRAWGAHLLVGRRFAHLPLQPVLSLEYSFASGDADPADGESNTFLGVFGARDRMYGRLNLLDWTNLHDAQCNLHLKPHKQVKLQIEGHRFWLDQEKDGWSLNSSRYRDKTGNSGRHLGDELDLILTWTLPPLRAVKKENIELLFGYSRFWPGEFAEKQADNSAADWLFAQISYKRKF</sequence>
<feature type="signal peptide" evidence="1">
    <location>
        <begin position="1"/>
        <end position="27"/>
    </location>
</feature>
<feature type="domain" description="Alginate export" evidence="2">
    <location>
        <begin position="35"/>
        <end position="441"/>
    </location>
</feature>
<protein>
    <submittedName>
        <fullName evidence="3">Alginate export</fullName>
    </submittedName>
</protein>
<accession>A0A1G6Z5K1</accession>
<organism evidence="3 4">
    <name type="scientific">Desulfuromonas thiophila</name>
    <dbReference type="NCBI Taxonomy" id="57664"/>
    <lineage>
        <taxon>Bacteria</taxon>
        <taxon>Pseudomonadati</taxon>
        <taxon>Thermodesulfobacteriota</taxon>
        <taxon>Desulfuromonadia</taxon>
        <taxon>Desulfuromonadales</taxon>
        <taxon>Desulfuromonadaceae</taxon>
        <taxon>Desulfuromonas</taxon>
    </lineage>
</organism>
<evidence type="ECO:0000313" key="3">
    <source>
        <dbReference type="EMBL" id="SDD97890.1"/>
    </source>
</evidence>
<proteinExistence type="predicted"/>
<dbReference type="InterPro" id="IPR025388">
    <property type="entry name" value="Alginate_export_dom"/>
</dbReference>
<dbReference type="Proteomes" id="UP000243205">
    <property type="component" value="Unassembled WGS sequence"/>
</dbReference>
<dbReference type="InterPro" id="IPR053728">
    <property type="entry name" value="Alginate_Permeability_Chnl"/>
</dbReference>
<reference evidence="4" key="1">
    <citation type="submission" date="2016-10" db="EMBL/GenBank/DDBJ databases">
        <authorList>
            <person name="Varghese N."/>
            <person name="Submissions S."/>
        </authorList>
    </citation>
    <scope>NUCLEOTIDE SEQUENCE [LARGE SCALE GENOMIC DNA]</scope>
    <source>
        <strain evidence="4">DSM 8987</strain>
    </source>
</reference>